<dbReference type="AlphaFoldDB" id="A0A942Z6B3"/>
<dbReference type="PANTHER" id="PTHR30266:SF2">
    <property type="entry name" value="LARGE-CONDUCTANCE MECHANOSENSITIVE CHANNEL"/>
    <property type="match status" value="1"/>
</dbReference>
<feature type="transmembrane region" description="Helical" evidence="10">
    <location>
        <begin position="63"/>
        <end position="87"/>
    </location>
</feature>
<dbReference type="InterPro" id="IPR037673">
    <property type="entry name" value="MSC/AndL"/>
</dbReference>
<evidence type="ECO:0000256" key="7">
    <source>
        <dbReference type="ARBA" id="ARBA00023065"/>
    </source>
</evidence>
<comment type="similarity">
    <text evidence="2 10">Belongs to the MscL family.</text>
</comment>
<comment type="function">
    <text evidence="10">Channel that opens in response to stretch forces in the membrane lipid bilayer. May participate in the regulation of osmotic pressure changes within the cell.</text>
</comment>
<keyword evidence="8 10" id="KW-0472">Membrane</keyword>
<dbReference type="RefSeq" id="WP_213099333.1">
    <property type="nucleotide sequence ID" value="NZ_JAGYPH010000003.1"/>
</dbReference>
<keyword evidence="6 10" id="KW-1133">Transmembrane helix</keyword>
<dbReference type="EMBL" id="JAGYPN010000003">
    <property type="protein sequence ID" value="MBS4224310.1"/>
    <property type="molecule type" value="Genomic_DNA"/>
</dbReference>
<organism evidence="11 12">
    <name type="scientific">Lederbergia citrea</name>
    <dbReference type="NCBI Taxonomy" id="2833581"/>
    <lineage>
        <taxon>Bacteria</taxon>
        <taxon>Bacillati</taxon>
        <taxon>Bacillota</taxon>
        <taxon>Bacilli</taxon>
        <taxon>Bacillales</taxon>
        <taxon>Bacillaceae</taxon>
        <taxon>Lederbergia</taxon>
    </lineage>
</organism>
<evidence type="ECO:0000313" key="12">
    <source>
        <dbReference type="Proteomes" id="UP000676456"/>
    </source>
</evidence>
<dbReference type="Proteomes" id="UP000676456">
    <property type="component" value="Unassembled WGS sequence"/>
</dbReference>
<dbReference type="NCBIfam" id="TIGR00220">
    <property type="entry name" value="mscL"/>
    <property type="match status" value="1"/>
</dbReference>
<comment type="caution">
    <text evidence="11">The sequence shown here is derived from an EMBL/GenBank/DDBJ whole genome shotgun (WGS) entry which is preliminary data.</text>
</comment>
<dbReference type="Pfam" id="PF01741">
    <property type="entry name" value="MscL"/>
    <property type="match status" value="1"/>
</dbReference>
<evidence type="ECO:0000256" key="8">
    <source>
        <dbReference type="ARBA" id="ARBA00023136"/>
    </source>
</evidence>
<reference evidence="11 12" key="1">
    <citation type="submission" date="2021-05" db="EMBL/GenBank/DDBJ databases">
        <title>Novel Bacillus species.</title>
        <authorList>
            <person name="Liu G."/>
        </authorList>
    </citation>
    <scope>NUCLEOTIDE SEQUENCE [LARGE SCALE GENOMIC DNA]</scope>
    <source>
        <strain evidence="11 12">FJAT-49682</strain>
    </source>
</reference>
<dbReference type="HAMAP" id="MF_00115">
    <property type="entry name" value="MscL"/>
    <property type="match status" value="1"/>
</dbReference>
<evidence type="ECO:0000256" key="5">
    <source>
        <dbReference type="ARBA" id="ARBA00022692"/>
    </source>
</evidence>
<evidence type="ECO:0000256" key="9">
    <source>
        <dbReference type="ARBA" id="ARBA00023303"/>
    </source>
</evidence>
<dbReference type="InterPro" id="IPR001185">
    <property type="entry name" value="MS_channel"/>
</dbReference>
<dbReference type="InterPro" id="IPR036019">
    <property type="entry name" value="MscL_channel"/>
</dbReference>
<evidence type="ECO:0000256" key="1">
    <source>
        <dbReference type="ARBA" id="ARBA00004651"/>
    </source>
</evidence>
<feature type="transmembrane region" description="Helical" evidence="10">
    <location>
        <begin position="12"/>
        <end position="31"/>
    </location>
</feature>
<sequence length="133" mass="14970">MWEEFKSFAVKGNVLDLAVAVVIGAAFGKIVSSLVDNIIMPIVGLLLGGRSFENLFFQYKDAVIEYGIFIQSIVDFFIIAASIFIFIKLLGSLKRKKEEEIVEEEIEVAPEIELLAEIRDLLKRQSKEQKTGE</sequence>
<dbReference type="GO" id="GO:0008381">
    <property type="term" value="F:mechanosensitive monoatomic ion channel activity"/>
    <property type="evidence" value="ECO:0007669"/>
    <property type="project" value="UniProtKB-UniRule"/>
</dbReference>
<dbReference type="NCBIfam" id="NF001843">
    <property type="entry name" value="PRK00567.1-4"/>
    <property type="match status" value="1"/>
</dbReference>
<evidence type="ECO:0000256" key="10">
    <source>
        <dbReference type="HAMAP-Rule" id="MF_00115"/>
    </source>
</evidence>
<keyword evidence="3 10" id="KW-0813">Transport</keyword>
<protein>
    <recommendedName>
        <fullName evidence="10">Large-conductance mechanosensitive channel</fullName>
    </recommendedName>
</protein>
<dbReference type="Gene3D" id="1.10.1200.120">
    <property type="entry name" value="Large-conductance mechanosensitive channel, MscL, domain 1"/>
    <property type="match status" value="1"/>
</dbReference>
<evidence type="ECO:0000256" key="3">
    <source>
        <dbReference type="ARBA" id="ARBA00022448"/>
    </source>
</evidence>
<evidence type="ECO:0000313" key="11">
    <source>
        <dbReference type="EMBL" id="MBS4224310.1"/>
    </source>
</evidence>
<proteinExistence type="inferred from homology"/>
<evidence type="ECO:0000256" key="4">
    <source>
        <dbReference type="ARBA" id="ARBA00022475"/>
    </source>
</evidence>
<dbReference type="GO" id="GO:0005886">
    <property type="term" value="C:plasma membrane"/>
    <property type="evidence" value="ECO:0007669"/>
    <property type="project" value="UniProtKB-SubCell"/>
</dbReference>
<accession>A0A942Z6B3</accession>
<keyword evidence="5 10" id="KW-0812">Transmembrane</keyword>
<gene>
    <name evidence="10 11" type="primary">mscL</name>
    <name evidence="11" type="ORF">KHA91_16435</name>
</gene>
<name>A0A942Z6B3_9BACI</name>
<keyword evidence="12" id="KW-1185">Reference proteome</keyword>
<dbReference type="PANTHER" id="PTHR30266">
    <property type="entry name" value="MECHANOSENSITIVE CHANNEL MSCL"/>
    <property type="match status" value="1"/>
</dbReference>
<evidence type="ECO:0000256" key="2">
    <source>
        <dbReference type="ARBA" id="ARBA00007254"/>
    </source>
</evidence>
<dbReference type="PRINTS" id="PR01264">
    <property type="entry name" value="MECHCHANNEL"/>
</dbReference>
<keyword evidence="4 10" id="KW-1003">Cell membrane</keyword>
<dbReference type="PROSITE" id="PS01327">
    <property type="entry name" value="MSCL"/>
    <property type="match status" value="1"/>
</dbReference>
<keyword evidence="9 10" id="KW-0407">Ion channel</keyword>
<comment type="subcellular location">
    <subcellularLocation>
        <location evidence="1 10">Cell membrane</location>
        <topology evidence="1 10">Multi-pass membrane protein</topology>
    </subcellularLocation>
</comment>
<dbReference type="NCBIfam" id="NF010560">
    <property type="entry name" value="PRK13955.1"/>
    <property type="match status" value="1"/>
</dbReference>
<dbReference type="SUPFAM" id="SSF81330">
    <property type="entry name" value="Gated mechanosensitive channel"/>
    <property type="match status" value="1"/>
</dbReference>
<keyword evidence="7 10" id="KW-0406">Ion transport</keyword>
<comment type="subunit">
    <text evidence="10">Homopentamer.</text>
</comment>
<dbReference type="InterPro" id="IPR019823">
    <property type="entry name" value="Mechanosensitive_channel_CS"/>
</dbReference>
<evidence type="ECO:0000256" key="6">
    <source>
        <dbReference type="ARBA" id="ARBA00022989"/>
    </source>
</evidence>